<dbReference type="Proteomes" id="UP001254165">
    <property type="component" value="Unassembled WGS sequence"/>
</dbReference>
<dbReference type="SUPFAM" id="SSF49777">
    <property type="entry name" value="PEBP-like"/>
    <property type="match status" value="1"/>
</dbReference>
<dbReference type="InterPro" id="IPR008914">
    <property type="entry name" value="PEBP"/>
</dbReference>
<proteinExistence type="inferred from homology"/>
<dbReference type="PANTHER" id="PTHR13353">
    <property type="entry name" value="TRANSMEMBRANE PROTEIN 19"/>
    <property type="match status" value="1"/>
</dbReference>
<sequence>MATPVINSLQIGLGLGLALIISLLAYRLGSLSGSGAIAATCLGGLVFGLGGLPWATLLLGFFITSTFFSRLAKTRKTSPGEKYAKDDRRDAWQVLANGGVAALAVIWQATQPTSLLPWLVGAAALAAANADTWATELGVLSSQSPRRILGGERVEPGSAGGITALGTLAALCGAMWIALLAALFPPPLLRPHFSALAVLLVVTLSGFVGSLVDSLLGASAQVMYYCPSCHKETERHPQHRCGGTTTYLRGYRWLNNDGVNALCTLSAALLAGIAGNFLIPTPPLRSVSLVTPQPVGFSLTSPAFSAGEMIPSQYTCEGADRSPALAWETTAPEVTSYALIMDDPDAPLGTFTHWVLYNIPAERRDLPEGIPNQENVPGIGTQGRNDFGRVGYGGPCPPPGKAHRYRFTLYALNLPPTLPAGLDKTALLQAIHDHVLFAMSLEGQYGR</sequence>
<feature type="transmembrane region" description="Helical" evidence="6">
    <location>
        <begin position="196"/>
        <end position="216"/>
    </location>
</feature>
<keyword evidence="8" id="KW-1185">Reference proteome</keyword>
<evidence type="ECO:0000256" key="1">
    <source>
        <dbReference type="ARBA" id="ARBA00004141"/>
    </source>
</evidence>
<dbReference type="InterPro" id="IPR002794">
    <property type="entry name" value="DUF92_TMEM19"/>
</dbReference>
<keyword evidence="3 6" id="KW-0812">Transmembrane</keyword>
<feature type="transmembrane region" description="Helical" evidence="6">
    <location>
        <begin position="54"/>
        <end position="72"/>
    </location>
</feature>
<keyword evidence="4 6" id="KW-1133">Transmembrane helix</keyword>
<feature type="transmembrane region" description="Helical" evidence="6">
    <location>
        <begin position="161"/>
        <end position="184"/>
    </location>
</feature>
<keyword evidence="7" id="KW-0649">Protein kinase inhibitor</keyword>
<evidence type="ECO:0000256" key="5">
    <source>
        <dbReference type="ARBA" id="ARBA00023136"/>
    </source>
</evidence>
<comment type="subcellular location">
    <subcellularLocation>
        <location evidence="1">Membrane</location>
        <topology evidence="1">Multi-pass membrane protein</topology>
    </subcellularLocation>
</comment>
<evidence type="ECO:0000256" key="4">
    <source>
        <dbReference type="ARBA" id="ARBA00022989"/>
    </source>
</evidence>
<dbReference type="NCBIfam" id="TIGR00481">
    <property type="entry name" value="YbhB/YbcL family Raf kinase inhibitor-like protein"/>
    <property type="match status" value="1"/>
</dbReference>
<dbReference type="PANTHER" id="PTHR13353:SF5">
    <property type="entry name" value="TRANSMEMBRANE PROTEIN 19"/>
    <property type="match status" value="1"/>
</dbReference>
<dbReference type="RefSeq" id="WP_315625639.1">
    <property type="nucleotide sequence ID" value="NZ_JAUHMF010000002.1"/>
</dbReference>
<accession>A0ABU3NQ44</accession>
<gene>
    <name evidence="7" type="ORF">QYE77_11890</name>
</gene>
<dbReference type="InterPro" id="IPR005247">
    <property type="entry name" value="YbhB_YbcL/LppC-like"/>
</dbReference>
<dbReference type="InterPro" id="IPR036610">
    <property type="entry name" value="PEBP-like_sf"/>
</dbReference>
<evidence type="ECO:0000313" key="8">
    <source>
        <dbReference type="Proteomes" id="UP001254165"/>
    </source>
</evidence>
<dbReference type="CDD" id="cd00865">
    <property type="entry name" value="PEBP_bact_arch"/>
    <property type="match status" value="1"/>
</dbReference>
<organism evidence="7 8">
    <name type="scientific">Thermanaerothrix solaris</name>
    <dbReference type="NCBI Taxonomy" id="3058434"/>
    <lineage>
        <taxon>Bacteria</taxon>
        <taxon>Bacillati</taxon>
        <taxon>Chloroflexota</taxon>
        <taxon>Anaerolineae</taxon>
        <taxon>Anaerolineales</taxon>
        <taxon>Anaerolineaceae</taxon>
        <taxon>Thermanaerothrix</taxon>
    </lineage>
</organism>
<evidence type="ECO:0000313" key="7">
    <source>
        <dbReference type="EMBL" id="MDT8898965.1"/>
    </source>
</evidence>
<feature type="transmembrane region" description="Helical" evidence="6">
    <location>
        <begin position="259"/>
        <end position="279"/>
    </location>
</feature>
<dbReference type="GO" id="GO:0004860">
    <property type="term" value="F:protein kinase inhibitor activity"/>
    <property type="evidence" value="ECO:0007669"/>
    <property type="project" value="UniProtKB-KW"/>
</dbReference>
<name>A0ABU3NQ44_9CHLR</name>
<comment type="similarity">
    <text evidence="2">Belongs to the TMEM19 family.</text>
</comment>
<protein>
    <submittedName>
        <fullName evidence="7">YbhB/YbcL family Raf kinase inhibitor-like protein</fullName>
    </submittedName>
</protein>
<dbReference type="Pfam" id="PF01940">
    <property type="entry name" value="DUF92"/>
    <property type="match status" value="1"/>
</dbReference>
<keyword evidence="5 6" id="KW-0472">Membrane</keyword>
<reference evidence="7 8" key="1">
    <citation type="submission" date="2023-07" db="EMBL/GenBank/DDBJ databases">
        <title>Novel species of Thermanaerothrix with wide hydrolytic capabilities.</title>
        <authorList>
            <person name="Zayulina K.S."/>
            <person name="Podosokorskaya O.A."/>
            <person name="Elcheninov A.G."/>
        </authorList>
    </citation>
    <scope>NUCLEOTIDE SEQUENCE [LARGE SCALE GENOMIC DNA]</scope>
    <source>
        <strain evidence="7 8">4228-RoL</strain>
    </source>
</reference>
<evidence type="ECO:0000256" key="2">
    <source>
        <dbReference type="ARBA" id="ARBA00009012"/>
    </source>
</evidence>
<comment type="caution">
    <text evidence="7">The sequence shown here is derived from an EMBL/GenBank/DDBJ whole genome shotgun (WGS) entry which is preliminary data.</text>
</comment>
<evidence type="ECO:0000256" key="3">
    <source>
        <dbReference type="ARBA" id="ARBA00022692"/>
    </source>
</evidence>
<dbReference type="Pfam" id="PF01161">
    <property type="entry name" value="PBP"/>
    <property type="match status" value="1"/>
</dbReference>
<evidence type="ECO:0000256" key="6">
    <source>
        <dbReference type="SAM" id="Phobius"/>
    </source>
</evidence>
<dbReference type="EMBL" id="JAUHMF010000002">
    <property type="protein sequence ID" value="MDT8898965.1"/>
    <property type="molecule type" value="Genomic_DNA"/>
</dbReference>
<dbReference type="Gene3D" id="3.90.280.10">
    <property type="entry name" value="PEBP-like"/>
    <property type="match status" value="1"/>
</dbReference>